<evidence type="ECO:0000256" key="7">
    <source>
        <dbReference type="ARBA" id="ARBA00022840"/>
    </source>
</evidence>
<evidence type="ECO:0000256" key="2">
    <source>
        <dbReference type="ARBA" id="ARBA00022527"/>
    </source>
</evidence>
<dbReference type="EC" id="2.7.11.1" evidence="1"/>
<dbReference type="Gene3D" id="3.30.200.20">
    <property type="entry name" value="Phosphorylase Kinase, domain 1"/>
    <property type="match status" value="1"/>
</dbReference>
<keyword evidence="16" id="KW-1185">Reference proteome</keyword>
<dbReference type="PANTHER" id="PTHR24356">
    <property type="entry name" value="SERINE/THREONINE-PROTEIN KINASE"/>
    <property type="match status" value="1"/>
</dbReference>
<evidence type="ECO:0000256" key="5">
    <source>
        <dbReference type="ARBA" id="ARBA00022741"/>
    </source>
</evidence>
<dbReference type="EMBL" id="CCKQ01008073">
    <property type="protein sequence ID" value="CDW79514.1"/>
    <property type="molecule type" value="Genomic_DNA"/>
</dbReference>
<dbReference type="InterPro" id="IPR000961">
    <property type="entry name" value="AGC-kinase_C"/>
</dbReference>
<keyword evidence="6" id="KW-0418">Kinase</keyword>
<dbReference type="GO" id="GO:0035556">
    <property type="term" value="P:intracellular signal transduction"/>
    <property type="evidence" value="ECO:0007669"/>
    <property type="project" value="TreeGrafter"/>
</dbReference>
<dbReference type="InterPro" id="IPR017441">
    <property type="entry name" value="Protein_kinase_ATP_BS"/>
</dbReference>
<dbReference type="FunFam" id="1.10.510.10:FF:000024">
    <property type="entry name" value="Probable serine/threonine-protein kinase cot-1"/>
    <property type="match status" value="1"/>
</dbReference>
<dbReference type="AlphaFoldDB" id="A0A078ABF5"/>
<accession>A0A078ABF5</accession>
<keyword evidence="7 10" id="KW-0067">ATP-binding</keyword>
<dbReference type="GO" id="GO:0005524">
    <property type="term" value="F:ATP binding"/>
    <property type="evidence" value="ECO:0007669"/>
    <property type="project" value="UniProtKB-UniRule"/>
</dbReference>
<dbReference type="FunFam" id="3.30.200.20:FF:000042">
    <property type="entry name" value="Aurora kinase A"/>
    <property type="match status" value="1"/>
</dbReference>
<sequence>MGNNTFNSIKETGSNGLGQISDIEDLITKNCFEKQYVVGKGGFGKVWKVQSKKFSNQAYALKEMQKSRIIARKSLNSVLLERTLLSQLNHPFIINMRGAFQDRETLYLVMDYCSGGDLRYHLPYKYFNEEETRFMVACMILATEYVHTQGIIHRDIKPENLVFDERGYLMLTDFGISRQLPMTQVDEKGLSESSAFENMLCGVIDTSGTPGYMSPEAMCKLPHGPVSDFFAIGIIVYEMMYRKRPYSGPNKQAIRDTILAKQVQIRAHEIPTNWSIEAADFCNKLIRRKPSSRIGFNHGISELKQHPWFSGFDWNALLNKKMRAPWVPPRGDNYKGKNTEFPATEEKDIAFIEAERLVRRDTVQKLFEGFYSDLQIPSQFIDEQAEKTVVVKNRLSLQNVKDTQGLLKKSRNIISHFSKLSPKNNNNNKVNKVNIMEVRDKNFKIMQQINHQYQCQNSNGSTGISSQKSSICSSGMKNSALPKIGSPKMPPKI</sequence>
<dbReference type="Pfam" id="PF00069">
    <property type="entry name" value="Pkinase"/>
    <property type="match status" value="1"/>
</dbReference>
<keyword evidence="5 10" id="KW-0547">Nucleotide-binding</keyword>
<feature type="region of interest" description="Disordered" evidence="12">
    <location>
        <begin position="458"/>
        <end position="493"/>
    </location>
</feature>
<keyword evidence="4" id="KW-0808">Transferase</keyword>
<evidence type="ECO:0000256" key="3">
    <source>
        <dbReference type="ARBA" id="ARBA00022553"/>
    </source>
</evidence>
<evidence type="ECO:0000256" key="8">
    <source>
        <dbReference type="ARBA" id="ARBA00047899"/>
    </source>
</evidence>
<organism evidence="15 16">
    <name type="scientific">Stylonychia lemnae</name>
    <name type="common">Ciliate</name>
    <dbReference type="NCBI Taxonomy" id="5949"/>
    <lineage>
        <taxon>Eukaryota</taxon>
        <taxon>Sar</taxon>
        <taxon>Alveolata</taxon>
        <taxon>Ciliophora</taxon>
        <taxon>Intramacronucleata</taxon>
        <taxon>Spirotrichea</taxon>
        <taxon>Stichotrichia</taxon>
        <taxon>Sporadotrichida</taxon>
        <taxon>Oxytrichidae</taxon>
        <taxon>Stylonychinae</taxon>
        <taxon>Stylonychia</taxon>
    </lineage>
</organism>
<evidence type="ECO:0000256" key="6">
    <source>
        <dbReference type="ARBA" id="ARBA00022777"/>
    </source>
</evidence>
<feature type="domain" description="AGC-kinase C-terminal" evidence="14">
    <location>
        <begin position="310"/>
        <end position="382"/>
    </location>
</feature>
<evidence type="ECO:0000256" key="1">
    <source>
        <dbReference type="ARBA" id="ARBA00012513"/>
    </source>
</evidence>
<proteinExistence type="inferred from homology"/>
<feature type="binding site" evidence="10">
    <location>
        <position position="62"/>
    </location>
    <ligand>
        <name>ATP</name>
        <dbReference type="ChEBI" id="CHEBI:30616"/>
    </ligand>
</feature>
<dbReference type="PROSITE" id="PS00108">
    <property type="entry name" value="PROTEIN_KINASE_ST"/>
    <property type="match status" value="1"/>
</dbReference>
<dbReference type="PROSITE" id="PS51285">
    <property type="entry name" value="AGC_KINASE_CTER"/>
    <property type="match status" value="1"/>
</dbReference>
<dbReference type="InterPro" id="IPR008271">
    <property type="entry name" value="Ser/Thr_kinase_AS"/>
</dbReference>
<dbReference type="GO" id="GO:0004674">
    <property type="term" value="F:protein serine/threonine kinase activity"/>
    <property type="evidence" value="ECO:0007669"/>
    <property type="project" value="UniProtKB-KW"/>
</dbReference>
<dbReference type="InParanoid" id="A0A078ABF5"/>
<evidence type="ECO:0000259" key="14">
    <source>
        <dbReference type="PROSITE" id="PS51285"/>
    </source>
</evidence>
<protein>
    <recommendedName>
        <fullName evidence="1">non-specific serine/threonine protein kinase</fullName>
        <ecNumber evidence="1">2.7.11.1</ecNumber>
    </recommendedName>
</protein>
<name>A0A078ABF5_STYLE</name>
<dbReference type="InterPro" id="IPR000719">
    <property type="entry name" value="Prot_kinase_dom"/>
</dbReference>
<evidence type="ECO:0000313" key="16">
    <source>
        <dbReference type="Proteomes" id="UP000039865"/>
    </source>
</evidence>
<dbReference type="PROSITE" id="PS00107">
    <property type="entry name" value="PROTEIN_KINASE_ATP"/>
    <property type="match status" value="1"/>
</dbReference>
<dbReference type="Proteomes" id="UP000039865">
    <property type="component" value="Unassembled WGS sequence"/>
</dbReference>
<comment type="catalytic activity">
    <reaction evidence="8">
        <text>L-threonyl-[protein] + ATP = O-phospho-L-threonyl-[protein] + ADP + H(+)</text>
        <dbReference type="Rhea" id="RHEA:46608"/>
        <dbReference type="Rhea" id="RHEA-COMP:11060"/>
        <dbReference type="Rhea" id="RHEA-COMP:11605"/>
        <dbReference type="ChEBI" id="CHEBI:15378"/>
        <dbReference type="ChEBI" id="CHEBI:30013"/>
        <dbReference type="ChEBI" id="CHEBI:30616"/>
        <dbReference type="ChEBI" id="CHEBI:61977"/>
        <dbReference type="ChEBI" id="CHEBI:456216"/>
        <dbReference type="EC" id="2.7.11.1"/>
    </reaction>
</comment>
<keyword evidence="2 11" id="KW-0723">Serine/threonine-protein kinase</keyword>
<gene>
    <name evidence="15" type="primary">Contig17855.g858</name>
    <name evidence="15" type="ORF">STYLEM_8503</name>
</gene>
<comment type="similarity">
    <text evidence="11">Belongs to the protein kinase superfamily.</text>
</comment>
<dbReference type="PROSITE" id="PS50011">
    <property type="entry name" value="PROTEIN_KINASE_DOM"/>
    <property type="match status" value="1"/>
</dbReference>
<dbReference type="Gene3D" id="1.10.510.10">
    <property type="entry name" value="Transferase(Phosphotransferase) domain 1"/>
    <property type="match status" value="1"/>
</dbReference>
<evidence type="ECO:0000256" key="11">
    <source>
        <dbReference type="RuleBase" id="RU000304"/>
    </source>
</evidence>
<comment type="catalytic activity">
    <reaction evidence="9">
        <text>L-seryl-[protein] + ATP = O-phospho-L-seryl-[protein] + ADP + H(+)</text>
        <dbReference type="Rhea" id="RHEA:17989"/>
        <dbReference type="Rhea" id="RHEA-COMP:9863"/>
        <dbReference type="Rhea" id="RHEA-COMP:11604"/>
        <dbReference type="ChEBI" id="CHEBI:15378"/>
        <dbReference type="ChEBI" id="CHEBI:29999"/>
        <dbReference type="ChEBI" id="CHEBI:30616"/>
        <dbReference type="ChEBI" id="CHEBI:83421"/>
        <dbReference type="ChEBI" id="CHEBI:456216"/>
        <dbReference type="EC" id="2.7.11.1"/>
    </reaction>
</comment>
<dbReference type="SMART" id="SM00220">
    <property type="entry name" value="S_TKc"/>
    <property type="match status" value="1"/>
</dbReference>
<dbReference type="InterPro" id="IPR011009">
    <property type="entry name" value="Kinase-like_dom_sf"/>
</dbReference>
<evidence type="ECO:0000256" key="4">
    <source>
        <dbReference type="ARBA" id="ARBA00022679"/>
    </source>
</evidence>
<evidence type="ECO:0000256" key="12">
    <source>
        <dbReference type="SAM" id="MobiDB-lite"/>
    </source>
</evidence>
<feature type="domain" description="Protein kinase" evidence="13">
    <location>
        <begin position="32"/>
        <end position="309"/>
    </location>
</feature>
<reference evidence="15 16" key="1">
    <citation type="submission" date="2014-06" db="EMBL/GenBank/DDBJ databases">
        <authorList>
            <person name="Swart Estienne"/>
        </authorList>
    </citation>
    <scope>NUCLEOTIDE SEQUENCE [LARGE SCALE GENOMIC DNA]</scope>
    <source>
        <strain evidence="15 16">130c</strain>
    </source>
</reference>
<dbReference type="SUPFAM" id="SSF56112">
    <property type="entry name" value="Protein kinase-like (PK-like)"/>
    <property type="match status" value="1"/>
</dbReference>
<feature type="compositionally biased region" description="Low complexity" evidence="12">
    <location>
        <begin position="458"/>
        <end position="475"/>
    </location>
</feature>
<evidence type="ECO:0000313" key="15">
    <source>
        <dbReference type="EMBL" id="CDW79514.1"/>
    </source>
</evidence>
<keyword evidence="3" id="KW-0597">Phosphoprotein</keyword>
<evidence type="ECO:0000256" key="10">
    <source>
        <dbReference type="PROSITE-ProRule" id="PRU10141"/>
    </source>
</evidence>
<dbReference type="PANTHER" id="PTHR24356:SF374">
    <property type="entry name" value="PROTEIN KINASE DOMAIN-CONTAINING PROTEIN"/>
    <property type="match status" value="1"/>
</dbReference>
<evidence type="ECO:0000256" key="9">
    <source>
        <dbReference type="ARBA" id="ARBA00048679"/>
    </source>
</evidence>
<evidence type="ECO:0000259" key="13">
    <source>
        <dbReference type="PROSITE" id="PS50011"/>
    </source>
</evidence>
<dbReference type="GO" id="GO:0007010">
    <property type="term" value="P:cytoskeleton organization"/>
    <property type="evidence" value="ECO:0007669"/>
    <property type="project" value="UniProtKB-ARBA"/>
</dbReference>
<dbReference type="InterPro" id="IPR050236">
    <property type="entry name" value="Ser_Thr_kinase_AGC"/>
</dbReference>